<dbReference type="PANTHER" id="PTHR11236:SF48">
    <property type="entry name" value="ISOCHORISMATE SYNTHASE MENF"/>
    <property type="match status" value="1"/>
</dbReference>
<evidence type="ECO:0000256" key="15">
    <source>
        <dbReference type="RuleBase" id="RU364045"/>
    </source>
</evidence>
<accession>A0ABR6WVV7</accession>
<keyword evidence="8 15" id="KW-0479">Metal-binding</keyword>
<comment type="similarity">
    <text evidence="3 15">Belongs to the anthranilate synthase component I family.</text>
</comment>
<evidence type="ECO:0000256" key="5">
    <source>
        <dbReference type="ARBA" id="ARBA00012266"/>
    </source>
</evidence>
<dbReference type="GO" id="GO:0004049">
    <property type="term" value="F:anthranilate synthase activity"/>
    <property type="evidence" value="ECO:0007669"/>
    <property type="project" value="UniProtKB-EC"/>
</dbReference>
<sequence length="487" mass="54736">MIKPSMEEARKYCETYKSVPISLELFSDIKTPIEVLKCLKDTGRKCYLLESVEGGEKWGRYSFLGFDPSLSVKSLNGEVTVKNGRSKETVTEEPLEILREILAEWKSPQLDFLPNFTGGFVGYISYDFVKYTEKNLVLKNNNPEEFDDLNLMLFDKVIAYDHLRQKIVIIVNIKTADFEKNYIDGVVKLKEIESLIKNCVSTRKYPGRVTSEFTQLFTKAYYCDMVAKTREHIYQGDIFQAVISNRMAASFDGDLLSTYRVLRTINPSPYMFYIDFDEIQVAGASPETLISLKNGKLSTFPIAGSCPRGATPAEDETFIRELLKDEKELSEHNMLVDLGRNDLGKVSEFGTVVVEEYQNVVKYSHITHIASTVTGKLRTELDQLDALAAVLPAGTLSGAPKKRAIEIINELEGEKRGVYGGAVGYIDFSGNMDMCIAIRMAVRKNEKVYVSAGAGIVADSVAEKEFNESHNKARAMFEALERAQEVE</sequence>
<evidence type="ECO:0000256" key="4">
    <source>
        <dbReference type="ARBA" id="ARBA00011575"/>
    </source>
</evidence>
<comment type="cofactor">
    <cofactor evidence="1 15">
        <name>Mg(2+)</name>
        <dbReference type="ChEBI" id="CHEBI:18420"/>
    </cofactor>
</comment>
<evidence type="ECO:0000256" key="13">
    <source>
        <dbReference type="ARBA" id="ARBA00025634"/>
    </source>
</evidence>
<evidence type="ECO:0000256" key="8">
    <source>
        <dbReference type="ARBA" id="ARBA00022723"/>
    </source>
</evidence>
<dbReference type="Gene3D" id="3.60.120.10">
    <property type="entry name" value="Anthranilate synthase"/>
    <property type="match status" value="1"/>
</dbReference>
<dbReference type="Pfam" id="PF04715">
    <property type="entry name" value="Anth_synt_I_N"/>
    <property type="match status" value="1"/>
</dbReference>
<evidence type="ECO:0000313" key="18">
    <source>
        <dbReference type="EMBL" id="MBC3804752.1"/>
    </source>
</evidence>
<evidence type="ECO:0000256" key="10">
    <source>
        <dbReference type="ARBA" id="ARBA00022842"/>
    </source>
</evidence>
<proteinExistence type="inferred from homology"/>
<keyword evidence="19" id="KW-1185">Reference proteome</keyword>
<comment type="subunit">
    <text evidence="4 15">Heterotetramer consisting of two non-identical subunits: a beta subunit (TrpG) and a large alpha subunit (TrpE).</text>
</comment>
<comment type="catalytic activity">
    <reaction evidence="14 15">
        <text>chorismate + L-glutamine = anthranilate + pyruvate + L-glutamate + H(+)</text>
        <dbReference type="Rhea" id="RHEA:21732"/>
        <dbReference type="ChEBI" id="CHEBI:15361"/>
        <dbReference type="ChEBI" id="CHEBI:15378"/>
        <dbReference type="ChEBI" id="CHEBI:16567"/>
        <dbReference type="ChEBI" id="CHEBI:29748"/>
        <dbReference type="ChEBI" id="CHEBI:29985"/>
        <dbReference type="ChEBI" id="CHEBI:58359"/>
        <dbReference type="EC" id="4.1.3.27"/>
    </reaction>
</comment>
<evidence type="ECO:0000313" key="19">
    <source>
        <dbReference type="Proteomes" id="UP000603234"/>
    </source>
</evidence>
<keyword evidence="9 15" id="KW-0822">Tryptophan biosynthesis</keyword>
<evidence type="ECO:0000259" key="16">
    <source>
        <dbReference type="Pfam" id="PF00425"/>
    </source>
</evidence>
<dbReference type="PANTHER" id="PTHR11236">
    <property type="entry name" value="AMINOBENZOATE/ANTHRANILATE SYNTHASE"/>
    <property type="match status" value="1"/>
</dbReference>
<evidence type="ECO:0000256" key="2">
    <source>
        <dbReference type="ARBA" id="ARBA00004873"/>
    </source>
</evidence>
<evidence type="ECO:0000256" key="7">
    <source>
        <dbReference type="ARBA" id="ARBA00022605"/>
    </source>
</evidence>
<dbReference type="NCBIfam" id="TIGR00564">
    <property type="entry name" value="trpE_most"/>
    <property type="match status" value="1"/>
</dbReference>
<evidence type="ECO:0000259" key="17">
    <source>
        <dbReference type="Pfam" id="PF04715"/>
    </source>
</evidence>
<evidence type="ECO:0000256" key="14">
    <source>
        <dbReference type="ARBA" id="ARBA00047683"/>
    </source>
</evidence>
<evidence type="ECO:0000256" key="9">
    <source>
        <dbReference type="ARBA" id="ARBA00022822"/>
    </source>
</evidence>
<comment type="caution">
    <text evidence="18">The sequence shown here is derived from an EMBL/GenBank/DDBJ whole genome shotgun (WGS) entry which is preliminary data.</text>
</comment>
<dbReference type="EC" id="4.1.3.27" evidence="5 15"/>
<organism evidence="18 19">
    <name type="scientific">Acetobacterium fimetarium</name>
    <dbReference type="NCBI Taxonomy" id="52691"/>
    <lineage>
        <taxon>Bacteria</taxon>
        <taxon>Bacillati</taxon>
        <taxon>Bacillota</taxon>
        <taxon>Clostridia</taxon>
        <taxon>Eubacteriales</taxon>
        <taxon>Eubacteriaceae</taxon>
        <taxon>Acetobacterium</taxon>
    </lineage>
</organism>
<comment type="pathway">
    <text evidence="2 15">Amino-acid biosynthesis; L-tryptophan biosynthesis; L-tryptophan from chorismate: step 1/5.</text>
</comment>
<evidence type="ECO:0000256" key="12">
    <source>
        <dbReference type="ARBA" id="ARBA00023239"/>
    </source>
</evidence>
<dbReference type="InterPro" id="IPR005801">
    <property type="entry name" value="ADC_synthase"/>
</dbReference>
<gene>
    <name evidence="15 18" type="primary">trpE</name>
    <name evidence="18" type="ORF">GH808_09955</name>
</gene>
<keyword evidence="11 15" id="KW-0057">Aromatic amino acid biosynthesis</keyword>
<protein>
    <recommendedName>
        <fullName evidence="6 15">Anthranilate synthase component 1</fullName>
        <ecNumber evidence="5 15">4.1.3.27</ecNumber>
    </recommendedName>
</protein>
<dbReference type="Pfam" id="PF00425">
    <property type="entry name" value="Chorismate_bind"/>
    <property type="match status" value="1"/>
</dbReference>
<dbReference type="InterPro" id="IPR015890">
    <property type="entry name" value="Chorismate_C"/>
</dbReference>
<evidence type="ECO:0000256" key="3">
    <source>
        <dbReference type="ARBA" id="ARBA00009562"/>
    </source>
</evidence>
<keyword evidence="12 15" id="KW-0456">Lyase</keyword>
<dbReference type="RefSeq" id="WP_186842632.1">
    <property type="nucleotide sequence ID" value="NZ_WJBC01000013.1"/>
</dbReference>
<evidence type="ECO:0000256" key="6">
    <source>
        <dbReference type="ARBA" id="ARBA00020653"/>
    </source>
</evidence>
<comment type="function">
    <text evidence="13 15">Part of a heterotetrameric complex that catalyzes the two-step biosynthesis of anthranilate, an intermediate in the biosynthesis of L-tryptophan. In the first step, the glutamine-binding beta subunit (TrpG) of anthranilate synthase (AS) provides the glutamine amidotransferase activity which generates ammonia as a substrate that, along with chorismate, is used in the second step, catalyzed by the large alpha subunit of AS (TrpE) to produce anthranilate. In the absence of TrpG, TrpE can synthesize anthranilate directly from chorismate and high concentrations of ammonia.</text>
</comment>
<keyword evidence="10 15" id="KW-0460">Magnesium</keyword>
<name>A0ABR6WVV7_9FIRM</name>
<keyword evidence="7 15" id="KW-0028">Amino-acid biosynthesis</keyword>
<dbReference type="EMBL" id="WJBC01000013">
    <property type="protein sequence ID" value="MBC3804752.1"/>
    <property type="molecule type" value="Genomic_DNA"/>
</dbReference>
<dbReference type="Proteomes" id="UP000603234">
    <property type="component" value="Unassembled WGS sequence"/>
</dbReference>
<dbReference type="InterPro" id="IPR006805">
    <property type="entry name" value="Anth_synth_I_N"/>
</dbReference>
<feature type="domain" description="Anthranilate synthase component I N-terminal" evidence="17">
    <location>
        <begin position="28"/>
        <end position="168"/>
    </location>
</feature>
<dbReference type="InterPro" id="IPR019999">
    <property type="entry name" value="Anth_synth_I-like"/>
</dbReference>
<dbReference type="InterPro" id="IPR005256">
    <property type="entry name" value="Anth_synth_I_PabB"/>
</dbReference>
<evidence type="ECO:0000256" key="1">
    <source>
        <dbReference type="ARBA" id="ARBA00001946"/>
    </source>
</evidence>
<feature type="domain" description="Chorismate-utilising enzyme C-terminal" evidence="16">
    <location>
        <begin position="219"/>
        <end position="472"/>
    </location>
</feature>
<dbReference type="SUPFAM" id="SSF56322">
    <property type="entry name" value="ADC synthase"/>
    <property type="match status" value="1"/>
</dbReference>
<reference evidence="18 19" key="1">
    <citation type="journal article" date="2020" name="mSystems">
        <title>Defining Genomic and Predicted Metabolic Features of the Acetobacterium Genus.</title>
        <authorList>
            <person name="Ross D.E."/>
            <person name="Marshall C.W."/>
            <person name="Gulliver D."/>
            <person name="May H.D."/>
            <person name="Norman R.S."/>
        </authorList>
    </citation>
    <scope>NUCLEOTIDE SEQUENCE [LARGE SCALE GENOMIC DNA]</scope>
    <source>
        <strain evidence="18 19">DSM 8238</strain>
    </source>
</reference>
<evidence type="ECO:0000256" key="11">
    <source>
        <dbReference type="ARBA" id="ARBA00023141"/>
    </source>
</evidence>
<dbReference type="PRINTS" id="PR00095">
    <property type="entry name" value="ANTSNTHASEI"/>
</dbReference>